<dbReference type="EMBL" id="JAUSTN010000005">
    <property type="protein sequence ID" value="MDQ0275034.1"/>
    <property type="molecule type" value="Genomic_DNA"/>
</dbReference>
<dbReference type="Proteomes" id="UP001236559">
    <property type="component" value="Unassembled WGS sequence"/>
</dbReference>
<dbReference type="Pfam" id="PF20037">
    <property type="entry name" value="DUF6440"/>
    <property type="match status" value="1"/>
</dbReference>
<dbReference type="RefSeq" id="WP_023056094.1">
    <property type="nucleotide sequence ID" value="NZ_JAUSTN010000005.1"/>
</dbReference>
<evidence type="ECO:0000313" key="3">
    <source>
        <dbReference type="Proteomes" id="UP001236559"/>
    </source>
</evidence>
<organism evidence="2 3">
    <name type="scientific">Peptoniphilus koenoeneniae</name>
    <dbReference type="NCBI Taxonomy" id="507751"/>
    <lineage>
        <taxon>Bacteria</taxon>
        <taxon>Bacillati</taxon>
        <taxon>Bacillota</taxon>
        <taxon>Tissierellia</taxon>
        <taxon>Tissierellales</taxon>
        <taxon>Peptoniphilaceae</taxon>
        <taxon>Peptoniphilus</taxon>
    </lineage>
</organism>
<proteinExistence type="predicted"/>
<evidence type="ECO:0000313" key="2">
    <source>
        <dbReference type="EMBL" id="MDQ0275034.1"/>
    </source>
</evidence>
<reference evidence="2 3" key="1">
    <citation type="submission" date="2023-07" db="EMBL/GenBank/DDBJ databases">
        <title>Genomic Encyclopedia of Type Strains, Phase IV (KMG-IV): sequencing the most valuable type-strain genomes for metagenomic binning, comparative biology and taxonomic classification.</title>
        <authorList>
            <person name="Goeker M."/>
        </authorList>
    </citation>
    <scope>NUCLEOTIDE SEQUENCE [LARGE SCALE GENOMIC DNA]</scope>
    <source>
        <strain evidence="2 3">DSM 22616</strain>
    </source>
</reference>
<comment type="caution">
    <text evidence="2">The sequence shown here is derived from an EMBL/GenBank/DDBJ whole genome shotgun (WGS) entry which is preliminary data.</text>
</comment>
<sequence>MKDKRFKKIYGQGFVDNLNIFIDLETGVNYLSFVNGYAGGLTPLLDKDGKVVITDPREYED</sequence>
<gene>
    <name evidence="2" type="ORF">J2S72_001058</name>
</gene>
<evidence type="ECO:0000259" key="1">
    <source>
        <dbReference type="Pfam" id="PF20037"/>
    </source>
</evidence>
<protein>
    <recommendedName>
        <fullName evidence="1">DUF6440 domain-containing protein</fullName>
    </recommendedName>
</protein>
<accession>A0ABU0AUT9</accession>
<feature type="domain" description="DUF6440" evidence="1">
    <location>
        <begin position="5"/>
        <end position="54"/>
    </location>
</feature>
<name>A0ABU0AUT9_9FIRM</name>
<dbReference type="InterPro" id="IPR045515">
    <property type="entry name" value="DUF6440"/>
</dbReference>
<keyword evidence="3" id="KW-1185">Reference proteome</keyword>